<protein>
    <recommendedName>
        <fullName evidence="1">UPF0637 protein AZF04_02475</fullName>
    </recommendedName>
</protein>
<dbReference type="EMBL" id="LTAO01000001">
    <property type="protein sequence ID" value="KYG35224.1"/>
    <property type="molecule type" value="Genomic_DNA"/>
</dbReference>
<sequence length="213" mass="24618">MDFKGFNQNDFNVFQLEGLDNRMSAIKDYIQPKFEALATTIEPTLSSLSGDEMYTHIARHARRTVNPPNDTWVAFANNKRGYKMLPHFQIGLFESHVFVWFAVIYECPIKASFAELLLKHPNKWLKEIPKDFVWSTDHMKPDALKHSDLKKQDLIDMFTKLKEVKKAELLCGIHINRDEHILQNGPALVDKIEQTFKILTPLYNVAKKSAVTS</sequence>
<accession>A0A162FBL7</accession>
<evidence type="ECO:0000256" key="1">
    <source>
        <dbReference type="HAMAP-Rule" id="MF_01851"/>
    </source>
</evidence>
<dbReference type="Proteomes" id="UP000075806">
    <property type="component" value="Unassembled WGS sequence"/>
</dbReference>
<gene>
    <name evidence="2" type="ORF">AZF04_02475</name>
</gene>
<evidence type="ECO:0000313" key="2">
    <source>
        <dbReference type="EMBL" id="KYG35224.1"/>
    </source>
</evidence>
<dbReference type="OrthoDB" id="9812818at2"/>
<dbReference type="InterPro" id="IPR009403">
    <property type="entry name" value="UPF0637"/>
</dbReference>
<dbReference type="STRING" id="519424.AZF04_02475"/>
<organism evidence="2 3">
    <name type="scientific">Alkalihalobacillus trypoxylicola</name>
    <dbReference type="NCBI Taxonomy" id="519424"/>
    <lineage>
        <taxon>Bacteria</taxon>
        <taxon>Bacillati</taxon>
        <taxon>Bacillota</taxon>
        <taxon>Bacilli</taxon>
        <taxon>Bacillales</taxon>
        <taxon>Bacillaceae</taxon>
        <taxon>Alkalihalobacillus</taxon>
    </lineage>
</organism>
<dbReference type="InterPro" id="IPR053707">
    <property type="entry name" value="UPF0637_domain_sf"/>
</dbReference>
<dbReference type="AlphaFoldDB" id="A0A162FBL7"/>
<dbReference type="Pfam" id="PF06335">
    <property type="entry name" value="DUF1054"/>
    <property type="match status" value="1"/>
</dbReference>
<keyword evidence="3" id="KW-1185">Reference proteome</keyword>
<name>A0A162FBL7_9BACI</name>
<proteinExistence type="inferred from homology"/>
<dbReference type="SUPFAM" id="SSF142913">
    <property type="entry name" value="YktB/PF0168-like"/>
    <property type="match status" value="1"/>
</dbReference>
<dbReference type="PIRSF" id="PIRSF021332">
    <property type="entry name" value="DUF1054"/>
    <property type="match status" value="1"/>
</dbReference>
<comment type="similarity">
    <text evidence="1">Belongs to the UPF0637 family.</text>
</comment>
<dbReference type="HAMAP" id="MF_01851">
    <property type="entry name" value="UPF0637"/>
    <property type="match status" value="1"/>
</dbReference>
<dbReference type="RefSeq" id="WP_061947399.1">
    <property type="nucleotide sequence ID" value="NZ_LTAO01000001.1"/>
</dbReference>
<comment type="caution">
    <text evidence="2">The sequence shown here is derived from an EMBL/GenBank/DDBJ whole genome shotgun (WGS) entry which is preliminary data.</text>
</comment>
<reference evidence="2" key="1">
    <citation type="submission" date="2016-02" db="EMBL/GenBank/DDBJ databases">
        <title>Genome sequence of Bacillus trypoxylicola KCTC 13244(T).</title>
        <authorList>
            <person name="Jeong H."/>
            <person name="Park S.-H."/>
            <person name="Choi S.-K."/>
        </authorList>
    </citation>
    <scope>NUCLEOTIDE SEQUENCE [LARGE SCALE GENOMIC DNA]</scope>
    <source>
        <strain evidence="2">KCTC 13244</strain>
    </source>
</reference>
<evidence type="ECO:0000313" key="3">
    <source>
        <dbReference type="Proteomes" id="UP000075806"/>
    </source>
</evidence>
<dbReference type="Gene3D" id="3.30.930.20">
    <property type="entry name" value="Protein of unknown function DUF1054"/>
    <property type="match status" value="1"/>
</dbReference>